<protein>
    <recommendedName>
        <fullName evidence="4">Baseplate J-like protein</fullName>
    </recommendedName>
</protein>
<accession>A0A2P8HEZ7</accession>
<feature type="region of interest" description="Disordered" evidence="1">
    <location>
        <begin position="1430"/>
        <end position="1476"/>
    </location>
</feature>
<dbReference type="OrthoDB" id="9762853at2"/>
<feature type="compositionally biased region" description="Pro residues" evidence="1">
    <location>
        <begin position="1433"/>
        <end position="1443"/>
    </location>
</feature>
<gene>
    <name evidence="2" type="ORF">CLV51_105170</name>
</gene>
<evidence type="ECO:0008006" key="4">
    <source>
        <dbReference type="Google" id="ProtNLM"/>
    </source>
</evidence>
<keyword evidence="3" id="KW-1185">Reference proteome</keyword>
<organism evidence="2 3">
    <name type="scientific">Chitinophaga niastensis</name>
    <dbReference type="NCBI Taxonomy" id="536980"/>
    <lineage>
        <taxon>Bacteria</taxon>
        <taxon>Pseudomonadati</taxon>
        <taxon>Bacteroidota</taxon>
        <taxon>Chitinophagia</taxon>
        <taxon>Chitinophagales</taxon>
        <taxon>Chitinophagaceae</taxon>
        <taxon>Chitinophaga</taxon>
    </lineage>
</organism>
<reference evidence="2 3" key="1">
    <citation type="submission" date="2018-03" db="EMBL/GenBank/DDBJ databases">
        <title>Genomic Encyclopedia of Archaeal and Bacterial Type Strains, Phase II (KMG-II): from individual species to whole genera.</title>
        <authorList>
            <person name="Goeker M."/>
        </authorList>
    </citation>
    <scope>NUCLEOTIDE SEQUENCE [LARGE SCALE GENOMIC DNA]</scope>
    <source>
        <strain evidence="2 3">DSM 24859</strain>
    </source>
</reference>
<sequence length="1476" mass="163249">MSNCQCHTEINRDGSGQLNRYLSALDPSYAAVDGRSLEDLLVFARRYAAQIRFYDIPGSTIKDDTVPAKVSWAEFFRRDMAVIAASIGTIDLDAIKKDYDDLHTQLDLHPDADIFESLFKPVIGIMVRLDGWYTLAIPQNPLYADLHLAINSNLSEQTKKMIAYAEGFRAVDTKKTILLDFTAIKNDAVWKINDTIFADESIYIGATPEDRIRYAALFVDDVFLSFFGLISQLVNNADGYLQFAIQQYPAHQPHMGLFIAFLELFRRAQDQMNGLTARMLDFYYRDVLHLTEKPSLPDRAHVIFELAKDVTAYDIAPGTALSAGKDLSNKDQIYQTEGGLVVNQAKVKELKTIFIDKSPVDALEENKTVNTIYARPVANSQDGFGAKFTDPYPMWPTFGQGIPQDTKFLNKYCHILDVYHQLYDRHDQARVGFAVASPQLLLQGGKRYLEIQATGLNVLLKDAATLTPGDNLFEIWFTGEKEWVKIDQVLDLSAMQTTLTQNGVFPLDDNITTSGYSISGPADTICIYLPMSESAVIGFDSKLHKGYEFTTTLPVMRIMLHPDIKLAAPDYNNLSVKDFAISVRVGSINPKIQTTGGGTIPIPAAATGPKVDLTGSHFDGLKTLVLQNDAGVQPVGKPFDPFSAYPVMGKSFYLGSGEVFNKSLSALAVNIRRTVDPEFGTANNDPATGAVHPKYSVSLLEERAWVPLNASSDNTNTGPDFDTLALTHNILNQLIAKDLPDLSYQPVPYTRSPILPVTEWNLQTVKGFLRITSLVSVNADAITFFAESAKLARELQIKEISVSYYSAPETLTQGIDQFFHVYPFGVAEIELPVSKTTGSSELEGITMKRNLTYQNFLPVMRKAAVANLLDAHNCLLPQFTYKSPYSDYSHGISSSINNSTGNNLTVNAVNDSVMGRLLLNASGISSRLTGGFNQYSNVFQEEGMLFIGLENLQPLQTLSLLFEFADGTAEDEDNDPPQINWSYLINNAWRPLNGEFIVSDGTYGFQTTGIMKIDIPEDATNHNTIITDGLHWLCASVTAYANRFPQLINVVAQATEVVFVDNGNDQRHFDTALPAGTISKLSVKVAEISKVQQPFASFDGKHKEVGKEFYTRVSERLRHKGRAITAWDYEHLVLDHFPIIYKVKCITHTDPDCLCRHSGVKPDVPNEVFCCGPQVAPGHVLMVPIANLKNRNAINPLQPKTGRRTMLEIEQYLQQRTSPFVKVRARNPVYEQVLVFFRVKFVTGTDKGYFLKKLNQEIVQFLTPWAFDQNAEVKFGQKIYASAVINFIEERTYVDFITDFLMFVCSEGCCPDTPATATDQPNTGKDDLASQFNNVKGCDDLEHLEQDKSNFIGIVVATPSTPRSILVSVPQHIIIPYEAPPALSPCEKRRTTMVTNTPAPIRMVATPAPVATTTPTATPVLVATPAAVVVNPAPAPAPPPSPADTPKTMPADEIPTENTDPAAEKTKPPGKKTPNK</sequence>
<dbReference type="Proteomes" id="UP000240971">
    <property type="component" value="Unassembled WGS sequence"/>
</dbReference>
<dbReference type="EMBL" id="PYAW01000005">
    <property type="protein sequence ID" value="PSL44798.1"/>
    <property type="molecule type" value="Genomic_DNA"/>
</dbReference>
<dbReference type="RefSeq" id="WP_106530234.1">
    <property type="nucleotide sequence ID" value="NZ_PYAW01000005.1"/>
</dbReference>
<comment type="caution">
    <text evidence="2">The sequence shown here is derived from an EMBL/GenBank/DDBJ whole genome shotgun (WGS) entry which is preliminary data.</text>
</comment>
<name>A0A2P8HEZ7_CHINA</name>
<evidence type="ECO:0000256" key="1">
    <source>
        <dbReference type="SAM" id="MobiDB-lite"/>
    </source>
</evidence>
<proteinExistence type="predicted"/>
<evidence type="ECO:0000313" key="2">
    <source>
        <dbReference type="EMBL" id="PSL44798.1"/>
    </source>
</evidence>
<evidence type="ECO:0000313" key="3">
    <source>
        <dbReference type="Proteomes" id="UP000240971"/>
    </source>
</evidence>